<sequence length="159" mass="17898">MQAIRNERRASKVLGVVFFLFLLMWCPFFITNVMSVLCKGACDGELLGELLNVFAWVGYISSGVNPLVYTLFNKTYRRAFSSYIRCQYKNSKTPLHGMQQPHSLTAAIYEKGINLSYRNGNELNSMDPDDTDEALEMQPGTSEVSINSCTIISDRISCV</sequence>
<dbReference type="InterPro" id="IPR017452">
    <property type="entry name" value="GPCR_Rhodpsn_7TM"/>
</dbReference>
<dbReference type="EMBL" id="SCEB01008944">
    <property type="protein sequence ID" value="RXM91390.1"/>
    <property type="molecule type" value="Genomic_DNA"/>
</dbReference>
<organism evidence="13 14">
    <name type="scientific">Acipenser ruthenus</name>
    <name type="common">Sterlet sturgeon</name>
    <dbReference type="NCBI Taxonomy" id="7906"/>
    <lineage>
        <taxon>Eukaryota</taxon>
        <taxon>Metazoa</taxon>
        <taxon>Chordata</taxon>
        <taxon>Craniata</taxon>
        <taxon>Vertebrata</taxon>
        <taxon>Euteleostomi</taxon>
        <taxon>Actinopterygii</taxon>
        <taxon>Chondrostei</taxon>
        <taxon>Acipenseriformes</taxon>
        <taxon>Acipenseridae</taxon>
        <taxon>Acipenser</taxon>
    </lineage>
</organism>
<accession>A0A444UT94</accession>
<dbReference type="InterPro" id="IPR000276">
    <property type="entry name" value="GPCR_Rhodpsn"/>
</dbReference>
<evidence type="ECO:0000256" key="5">
    <source>
        <dbReference type="ARBA" id="ARBA00022989"/>
    </source>
</evidence>
<reference evidence="13 14" key="1">
    <citation type="submission" date="2019-01" db="EMBL/GenBank/DDBJ databases">
        <title>Draft Genome and Complete Hox-Cluster Characterization of the Sterlet Sturgeon (Acipenser ruthenus).</title>
        <authorList>
            <person name="Wei Q."/>
        </authorList>
    </citation>
    <scope>NUCLEOTIDE SEQUENCE [LARGE SCALE GENOMIC DNA]</scope>
    <source>
        <strain evidence="13">WHYD16114868_AA</strain>
        <tissue evidence="13">Blood</tissue>
    </source>
</reference>
<dbReference type="Pfam" id="PF00001">
    <property type="entry name" value="7tm_1"/>
    <property type="match status" value="1"/>
</dbReference>
<evidence type="ECO:0000256" key="1">
    <source>
        <dbReference type="ARBA" id="ARBA00004651"/>
    </source>
</evidence>
<keyword evidence="5 11" id="KW-1133">Transmembrane helix</keyword>
<keyword evidence="10" id="KW-0807">Transducer</keyword>
<name>A0A444UT94_ACIRT</name>
<keyword evidence="14" id="KW-1185">Reference proteome</keyword>
<dbReference type="PANTHER" id="PTHR24247:SF32">
    <property type="entry name" value="5-HYDROXYTRYPTAMINE RECEPTOR 2C"/>
    <property type="match status" value="1"/>
</dbReference>
<dbReference type="GO" id="GO:0007208">
    <property type="term" value="P:phospholipase C-activating serotonin receptor signaling pathway"/>
    <property type="evidence" value="ECO:0007669"/>
    <property type="project" value="TreeGrafter"/>
</dbReference>
<feature type="transmembrane region" description="Helical" evidence="11">
    <location>
        <begin position="12"/>
        <end position="30"/>
    </location>
</feature>
<dbReference type="GO" id="GO:0007268">
    <property type="term" value="P:chemical synaptic transmission"/>
    <property type="evidence" value="ECO:0007669"/>
    <property type="project" value="TreeGrafter"/>
</dbReference>
<dbReference type="GO" id="GO:0051378">
    <property type="term" value="F:serotonin binding"/>
    <property type="evidence" value="ECO:0007669"/>
    <property type="project" value="UniProtKB-ARBA"/>
</dbReference>
<evidence type="ECO:0000256" key="11">
    <source>
        <dbReference type="SAM" id="Phobius"/>
    </source>
</evidence>
<dbReference type="PROSITE" id="PS50262">
    <property type="entry name" value="G_PROTEIN_RECEP_F1_2"/>
    <property type="match status" value="1"/>
</dbReference>
<gene>
    <name evidence="13" type="ORF">EOD39_21229</name>
</gene>
<dbReference type="AlphaFoldDB" id="A0A444UT94"/>
<dbReference type="GO" id="GO:0030425">
    <property type="term" value="C:dendrite"/>
    <property type="evidence" value="ECO:0007669"/>
    <property type="project" value="TreeGrafter"/>
</dbReference>
<evidence type="ECO:0000256" key="6">
    <source>
        <dbReference type="ARBA" id="ARBA00023040"/>
    </source>
</evidence>
<feature type="domain" description="G-protein coupled receptors family 1 profile" evidence="12">
    <location>
        <begin position="1"/>
        <end position="69"/>
    </location>
</feature>
<proteinExistence type="predicted"/>
<evidence type="ECO:0000256" key="3">
    <source>
        <dbReference type="ARBA" id="ARBA00022610"/>
    </source>
</evidence>
<feature type="transmembrane region" description="Helical" evidence="11">
    <location>
        <begin position="50"/>
        <end position="72"/>
    </location>
</feature>
<evidence type="ECO:0000256" key="10">
    <source>
        <dbReference type="ARBA" id="ARBA00023224"/>
    </source>
</evidence>
<evidence type="ECO:0000256" key="9">
    <source>
        <dbReference type="ARBA" id="ARBA00023170"/>
    </source>
</evidence>
<dbReference type="PANTHER" id="PTHR24247">
    <property type="entry name" value="5-HYDROXYTRYPTAMINE RECEPTOR"/>
    <property type="match status" value="1"/>
</dbReference>
<evidence type="ECO:0000313" key="14">
    <source>
        <dbReference type="Proteomes" id="UP000289886"/>
    </source>
</evidence>
<protein>
    <submittedName>
        <fullName evidence="13">5-hydroxytryptamine receptor 2C</fullName>
    </submittedName>
</protein>
<evidence type="ECO:0000313" key="13">
    <source>
        <dbReference type="EMBL" id="RXM91390.1"/>
    </source>
</evidence>
<keyword evidence="8" id="KW-1015">Disulfide bond</keyword>
<evidence type="ECO:0000259" key="12">
    <source>
        <dbReference type="PROSITE" id="PS50262"/>
    </source>
</evidence>
<dbReference type="Gene3D" id="1.20.1070.10">
    <property type="entry name" value="Rhodopsin 7-helix transmembrane proteins"/>
    <property type="match status" value="1"/>
</dbReference>
<dbReference type="GO" id="GO:0030594">
    <property type="term" value="F:neurotransmitter receptor activity"/>
    <property type="evidence" value="ECO:0007669"/>
    <property type="project" value="TreeGrafter"/>
</dbReference>
<comment type="caution">
    <text evidence="13">The sequence shown here is derived from an EMBL/GenBank/DDBJ whole genome shotgun (WGS) entry which is preliminary data.</text>
</comment>
<evidence type="ECO:0000256" key="8">
    <source>
        <dbReference type="ARBA" id="ARBA00023157"/>
    </source>
</evidence>
<dbReference type="SUPFAM" id="SSF81321">
    <property type="entry name" value="Family A G protein-coupled receptor-like"/>
    <property type="match status" value="1"/>
</dbReference>
<evidence type="ECO:0000256" key="7">
    <source>
        <dbReference type="ARBA" id="ARBA00023136"/>
    </source>
</evidence>
<dbReference type="PRINTS" id="PR00237">
    <property type="entry name" value="GPCRRHODOPSN"/>
</dbReference>
<comment type="subcellular location">
    <subcellularLocation>
        <location evidence="1">Cell membrane</location>
        <topology evidence="1">Multi-pass membrane protein</topology>
    </subcellularLocation>
</comment>
<keyword evidence="3" id="KW-0085">Behavior</keyword>
<keyword evidence="6" id="KW-0297">G-protein coupled receptor</keyword>
<dbReference type="GO" id="GO:0045202">
    <property type="term" value="C:synapse"/>
    <property type="evidence" value="ECO:0007669"/>
    <property type="project" value="GOC"/>
</dbReference>
<keyword evidence="4 11" id="KW-0812">Transmembrane</keyword>
<dbReference type="GO" id="GO:0007210">
    <property type="term" value="P:serotonin receptor signaling pathway"/>
    <property type="evidence" value="ECO:0007669"/>
    <property type="project" value="TreeGrafter"/>
</dbReference>
<evidence type="ECO:0000256" key="2">
    <source>
        <dbReference type="ARBA" id="ARBA00022475"/>
    </source>
</evidence>
<keyword evidence="7 11" id="KW-0472">Membrane</keyword>
<dbReference type="Proteomes" id="UP000289886">
    <property type="component" value="Unassembled WGS sequence"/>
</dbReference>
<dbReference type="FunFam" id="1.20.1070.10:FF:000523">
    <property type="entry name" value="5-hydroxytryptamine receptor 2B"/>
    <property type="match status" value="1"/>
</dbReference>
<evidence type="ECO:0000256" key="4">
    <source>
        <dbReference type="ARBA" id="ARBA00022692"/>
    </source>
</evidence>
<dbReference type="GO" id="GO:0005886">
    <property type="term" value="C:plasma membrane"/>
    <property type="evidence" value="ECO:0007669"/>
    <property type="project" value="UniProtKB-SubCell"/>
</dbReference>
<keyword evidence="2" id="KW-1003">Cell membrane</keyword>
<dbReference type="GO" id="GO:0051209">
    <property type="term" value="P:release of sequestered calcium ion into cytosol"/>
    <property type="evidence" value="ECO:0007669"/>
    <property type="project" value="TreeGrafter"/>
</dbReference>
<dbReference type="GO" id="GO:0004993">
    <property type="term" value="F:G protein-coupled serotonin receptor activity"/>
    <property type="evidence" value="ECO:0007669"/>
    <property type="project" value="TreeGrafter"/>
</dbReference>
<dbReference type="GO" id="GO:0007187">
    <property type="term" value="P:G protein-coupled receptor signaling pathway, coupled to cyclic nucleotide second messenger"/>
    <property type="evidence" value="ECO:0007669"/>
    <property type="project" value="TreeGrafter"/>
</dbReference>
<keyword evidence="9 13" id="KW-0675">Receptor</keyword>